<dbReference type="PROSITE" id="PS50240">
    <property type="entry name" value="TRYPSIN_DOM"/>
    <property type="match status" value="1"/>
</dbReference>
<feature type="domain" description="Peptidase S1" evidence="4">
    <location>
        <begin position="149"/>
        <end position="379"/>
    </location>
</feature>
<dbReference type="PANTHER" id="PTHR24260">
    <property type="match status" value="1"/>
</dbReference>
<dbReference type="Pfam" id="PF00089">
    <property type="entry name" value="Trypsin"/>
    <property type="match status" value="1"/>
</dbReference>
<dbReference type="SUPFAM" id="SSF50494">
    <property type="entry name" value="Trypsin-like serine proteases"/>
    <property type="match status" value="1"/>
</dbReference>
<dbReference type="FunFam" id="2.40.10.10:FF:000068">
    <property type="entry name" value="transmembrane protease serine 2"/>
    <property type="match status" value="1"/>
</dbReference>
<evidence type="ECO:0000313" key="5">
    <source>
        <dbReference type="EMBL" id="KAH0816929.1"/>
    </source>
</evidence>
<evidence type="ECO:0000256" key="1">
    <source>
        <dbReference type="ARBA" id="ARBA00023157"/>
    </source>
</evidence>
<dbReference type="InterPro" id="IPR051333">
    <property type="entry name" value="CLIP_Serine_Protease"/>
</dbReference>
<reference evidence="5" key="2">
    <citation type="submission" date="2021-08" db="EMBL/GenBank/DDBJ databases">
        <authorList>
            <person name="Eriksson T."/>
        </authorList>
    </citation>
    <scope>NUCLEOTIDE SEQUENCE</scope>
    <source>
        <strain evidence="5">Stoneville</strain>
        <tissue evidence="5">Whole head</tissue>
    </source>
</reference>
<sequence length="380" mass="41362">MTNLGLKRCYQGLTVGWWEEERHSSDTTARSAGFESQAGWPPMDVVLCAFRVVQKKRRVVERRGWAWVAGESTPEPRRTTKGKREKISRPQVINHFQPKYKISTTSKYFSVVIMKYFGVICLCFSLVWATPLQKSRSKAVPLKNIGPRIINGEEAGLGQIPWQAAVHFSGQGFAWFCGGSIISEEWILTAGHCVNGAEQATVLTGLVDLDGDVGVTSDKGDFVLHEGFNAETLDNDIGLVKLKVPLELNENQAPIALSGDFLEDGVNVTVSGWGVTSDASGTVTQFLNYVGVMIITNDECNEYYAGSVPDQMVCAKSASDTVKSPCNGDSGGPVVINAENEPVHVAIVSFVSDQGCEVGIPSGYVRTAAYRDWIQEKTGV</sequence>
<feature type="transmembrane region" description="Helical" evidence="3">
    <location>
        <begin position="108"/>
        <end position="129"/>
    </location>
</feature>
<dbReference type="InterPro" id="IPR009003">
    <property type="entry name" value="Peptidase_S1_PA"/>
</dbReference>
<dbReference type="InterPro" id="IPR018114">
    <property type="entry name" value="TRYPSIN_HIS"/>
</dbReference>
<dbReference type="InterPro" id="IPR033116">
    <property type="entry name" value="TRYPSIN_SER"/>
</dbReference>
<gene>
    <name evidence="5" type="ORF">GEV33_005862</name>
</gene>
<evidence type="ECO:0000256" key="2">
    <source>
        <dbReference type="RuleBase" id="RU363034"/>
    </source>
</evidence>
<dbReference type="PRINTS" id="PR00722">
    <property type="entry name" value="CHYMOTRYPSIN"/>
</dbReference>
<dbReference type="GO" id="GO:0006508">
    <property type="term" value="P:proteolysis"/>
    <property type="evidence" value="ECO:0007669"/>
    <property type="project" value="UniProtKB-KW"/>
</dbReference>
<dbReference type="InterPro" id="IPR043504">
    <property type="entry name" value="Peptidase_S1_PA_chymotrypsin"/>
</dbReference>
<proteinExistence type="predicted"/>
<keyword evidence="1" id="KW-1015">Disulfide bond</keyword>
<dbReference type="PANTHER" id="PTHR24260:SF136">
    <property type="entry name" value="GH08193P-RELATED"/>
    <property type="match status" value="1"/>
</dbReference>
<keyword evidence="2" id="KW-0645">Protease</keyword>
<keyword evidence="3" id="KW-0472">Membrane</keyword>
<evidence type="ECO:0000256" key="3">
    <source>
        <dbReference type="SAM" id="Phobius"/>
    </source>
</evidence>
<keyword evidence="2" id="KW-0378">Hydrolase</keyword>
<dbReference type="PROSITE" id="PS00134">
    <property type="entry name" value="TRYPSIN_HIS"/>
    <property type="match status" value="1"/>
</dbReference>
<name>A0A8J6HLM1_TENMO</name>
<keyword evidence="6" id="KW-1185">Reference proteome</keyword>
<keyword evidence="2" id="KW-0720">Serine protease</keyword>
<evidence type="ECO:0000259" key="4">
    <source>
        <dbReference type="PROSITE" id="PS50240"/>
    </source>
</evidence>
<dbReference type="CDD" id="cd00190">
    <property type="entry name" value="Tryp_SPc"/>
    <property type="match status" value="1"/>
</dbReference>
<keyword evidence="3" id="KW-1133">Transmembrane helix</keyword>
<dbReference type="GO" id="GO:0004252">
    <property type="term" value="F:serine-type endopeptidase activity"/>
    <property type="evidence" value="ECO:0007669"/>
    <property type="project" value="InterPro"/>
</dbReference>
<dbReference type="AlphaFoldDB" id="A0A8J6HLM1"/>
<dbReference type="EMBL" id="JABDTM020020705">
    <property type="protein sequence ID" value="KAH0816929.1"/>
    <property type="molecule type" value="Genomic_DNA"/>
</dbReference>
<reference evidence="5" key="1">
    <citation type="journal article" date="2020" name="J Insects Food Feed">
        <title>The yellow mealworm (Tenebrio molitor) genome: a resource for the emerging insects as food and feed industry.</title>
        <authorList>
            <person name="Eriksson T."/>
            <person name="Andere A."/>
            <person name="Kelstrup H."/>
            <person name="Emery V."/>
            <person name="Picard C."/>
        </authorList>
    </citation>
    <scope>NUCLEOTIDE SEQUENCE</scope>
    <source>
        <strain evidence="5">Stoneville</strain>
        <tissue evidence="5">Whole head</tissue>
    </source>
</reference>
<dbReference type="Gene3D" id="2.40.10.10">
    <property type="entry name" value="Trypsin-like serine proteases"/>
    <property type="match status" value="1"/>
</dbReference>
<keyword evidence="3" id="KW-0812">Transmembrane</keyword>
<evidence type="ECO:0000313" key="6">
    <source>
        <dbReference type="Proteomes" id="UP000719412"/>
    </source>
</evidence>
<accession>A0A8J6HLM1</accession>
<dbReference type="Proteomes" id="UP000719412">
    <property type="component" value="Unassembled WGS sequence"/>
</dbReference>
<dbReference type="PROSITE" id="PS00135">
    <property type="entry name" value="TRYPSIN_SER"/>
    <property type="match status" value="1"/>
</dbReference>
<protein>
    <recommendedName>
        <fullName evidence="4">Peptidase S1 domain-containing protein</fullName>
    </recommendedName>
</protein>
<organism evidence="5 6">
    <name type="scientific">Tenebrio molitor</name>
    <name type="common">Yellow mealworm beetle</name>
    <dbReference type="NCBI Taxonomy" id="7067"/>
    <lineage>
        <taxon>Eukaryota</taxon>
        <taxon>Metazoa</taxon>
        <taxon>Ecdysozoa</taxon>
        <taxon>Arthropoda</taxon>
        <taxon>Hexapoda</taxon>
        <taxon>Insecta</taxon>
        <taxon>Pterygota</taxon>
        <taxon>Neoptera</taxon>
        <taxon>Endopterygota</taxon>
        <taxon>Coleoptera</taxon>
        <taxon>Polyphaga</taxon>
        <taxon>Cucujiformia</taxon>
        <taxon>Tenebrionidae</taxon>
        <taxon>Tenebrio</taxon>
    </lineage>
</organism>
<dbReference type="InterPro" id="IPR001314">
    <property type="entry name" value="Peptidase_S1A"/>
</dbReference>
<dbReference type="InterPro" id="IPR001254">
    <property type="entry name" value="Trypsin_dom"/>
</dbReference>
<comment type="caution">
    <text evidence="5">The sequence shown here is derived from an EMBL/GenBank/DDBJ whole genome shotgun (WGS) entry which is preliminary data.</text>
</comment>
<dbReference type="SMART" id="SM00020">
    <property type="entry name" value="Tryp_SPc"/>
    <property type="match status" value="1"/>
</dbReference>